<dbReference type="PANTHER" id="PTHR25462">
    <property type="entry name" value="BONUS, ISOFORM C-RELATED"/>
    <property type="match status" value="1"/>
</dbReference>
<dbReference type="PROSITE" id="PS00518">
    <property type="entry name" value="ZF_RING_1"/>
    <property type="match status" value="1"/>
</dbReference>
<dbReference type="InterPro" id="IPR017868">
    <property type="entry name" value="Filamin/ABP280_repeat-like"/>
</dbReference>
<dbReference type="InterPro" id="IPR013083">
    <property type="entry name" value="Znf_RING/FYVE/PHD"/>
</dbReference>
<evidence type="ECO:0000313" key="12">
    <source>
        <dbReference type="Proteomes" id="UP000494206"/>
    </source>
</evidence>
<dbReference type="Gene3D" id="2.60.40.10">
    <property type="entry name" value="Immunoglobulins"/>
    <property type="match status" value="1"/>
</dbReference>
<evidence type="ECO:0000259" key="10">
    <source>
        <dbReference type="PROSITE" id="PS50119"/>
    </source>
</evidence>
<feature type="repeat" description="Filamin" evidence="7">
    <location>
        <begin position="391"/>
        <end position="433"/>
    </location>
</feature>
<evidence type="ECO:0000313" key="11">
    <source>
        <dbReference type="EMBL" id="CAB3404825.1"/>
    </source>
</evidence>
<protein>
    <recommendedName>
        <fullName evidence="13">RING-type domain-containing protein</fullName>
    </recommendedName>
</protein>
<dbReference type="PROSITE" id="PS50089">
    <property type="entry name" value="ZF_RING_2"/>
    <property type="match status" value="1"/>
</dbReference>
<dbReference type="InterPro" id="IPR017907">
    <property type="entry name" value="Znf_RING_CS"/>
</dbReference>
<dbReference type="SMART" id="SM00336">
    <property type="entry name" value="BBOX"/>
    <property type="match status" value="1"/>
</dbReference>
<dbReference type="SUPFAM" id="SSF63829">
    <property type="entry name" value="Calcium-dependent phosphotriesterase"/>
    <property type="match status" value="1"/>
</dbReference>
<dbReference type="SMART" id="SM00184">
    <property type="entry name" value="RING"/>
    <property type="match status" value="1"/>
</dbReference>
<dbReference type="Gene3D" id="3.30.160.60">
    <property type="entry name" value="Classic Zinc Finger"/>
    <property type="match status" value="1"/>
</dbReference>
<evidence type="ECO:0000256" key="1">
    <source>
        <dbReference type="ARBA" id="ARBA00008518"/>
    </source>
</evidence>
<dbReference type="Proteomes" id="UP000494206">
    <property type="component" value="Unassembled WGS sequence"/>
</dbReference>
<comment type="similarity">
    <text evidence="1">Belongs to the TRIM/RBCC family.</text>
</comment>
<reference evidence="11 12" key="1">
    <citation type="submission" date="2020-04" db="EMBL/GenBank/DDBJ databases">
        <authorList>
            <person name="Laetsch R D."/>
            <person name="Stevens L."/>
            <person name="Kumar S."/>
            <person name="Blaxter L. M."/>
        </authorList>
    </citation>
    <scope>NUCLEOTIDE SEQUENCE [LARGE SCALE GENOMIC DNA]</scope>
</reference>
<evidence type="ECO:0000256" key="5">
    <source>
        <dbReference type="ARBA" id="ARBA00022833"/>
    </source>
</evidence>
<organism evidence="11 12">
    <name type="scientific">Caenorhabditis bovis</name>
    <dbReference type="NCBI Taxonomy" id="2654633"/>
    <lineage>
        <taxon>Eukaryota</taxon>
        <taxon>Metazoa</taxon>
        <taxon>Ecdysozoa</taxon>
        <taxon>Nematoda</taxon>
        <taxon>Chromadorea</taxon>
        <taxon>Rhabditida</taxon>
        <taxon>Rhabditina</taxon>
        <taxon>Rhabditomorpha</taxon>
        <taxon>Rhabditoidea</taxon>
        <taxon>Rhabditidae</taxon>
        <taxon>Peloderinae</taxon>
        <taxon>Caenorhabditis</taxon>
    </lineage>
</organism>
<dbReference type="Pfam" id="PF14634">
    <property type="entry name" value="zf-RING_5"/>
    <property type="match status" value="1"/>
</dbReference>
<dbReference type="CDD" id="cd16579">
    <property type="entry name" value="RING-HC_PML_C-V"/>
    <property type="match status" value="1"/>
</dbReference>
<evidence type="ECO:0000256" key="4">
    <source>
        <dbReference type="ARBA" id="ARBA00022771"/>
    </source>
</evidence>
<dbReference type="PANTHER" id="PTHR25462:SF285">
    <property type="entry name" value="RING-TYPE DOMAIN-CONTAINING PROTEIN"/>
    <property type="match status" value="1"/>
</dbReference>
<dbReference type="SUPFAM" id="SSF57845">
    <property type="entry name" value="B-box zinc-binding domain"/>
    <property type="match status" value="1"/>
</dbReference>
<proteinExistence type="inferred from homology"/>
<dbReference type="InterPro" id="IPR001298">
    <property type="entry name" value="Filamin/ABP280_rpt"/>
</dbReference>
<keyword evidence="2" id="KW-0479">Metal-binding</keyword>
<dbReference type="PROSITE" id="PS50119">
    <property type="entry name" value="ZF_BBOX"/>
    <property type="match status" value="1"/>
</dbReference>
<feature type="domain" description="B box-type" evidence="10">
    <location>
        <begin position="113"/>
        <end position="152"/>
    </location>
</feature>
<evidence type="ECO:0000256" key="2">
    <source>
        <dbReference type="ARBA" id="ARBA00022723"/>
    </source>
</evidence>
<dbReference type="InterPro" id="IPR011042">
    <property type="entry name" value="6-blade_b-propeller_TolB-like"/>
</dbReference>
<evidence type="ECO:0000259" key="9">
    <source>
        <dbReference type="PROSITE" id="PS50089"/>
    </source>
</evidence>
<dbReference type="InterPro" id="IPR014756">
    <property type="entry name" value="Ig_E-set"/>
</dbReference>
<name>A0A8S1ETZ8_9PELO</name>
<keyword evidence="8" id="KW-0175">Coiled coil</keyword>
<feature type="coiled-coil region" evidence="8">
    <location>
        <begin position="185"/>
        <end position="263"/>
    </location>
</feature>
<dbReference type="Pfam" id="PF00630">
    <property type="entry name" value="Filamin"/>
    <property type="match status" value="1"/>
</dbReference>
<feature type="domain" description="RING-type" evidence="9">
    <location>
        <begin position="26"/>
        <end position="76"/>
    </location>
</feature>
<dbReference type="InterPro" id="IPR001841">
    <property type="entry name" value="Znf_RING"/>
</dbReference>
<accession>A0A8S1ETZ8</accession>
<dbReference type="SUPFAM" id="SSF81296">
    <property type="entry name" value="E set domains"/>
    <property type="match status" value="1"/>
</dbReference>
<dbReference type="EMBL" id="CADEPM010000004">
    <property type="protein sequence ID" value="CAB3404825.1"/>
    <property type="molecule type" value="Genomic_DNA"/>
</dbReference>
<dbReference type="Gene3D" id="3.30.40.10">
    <property type="entry name" value="Zinc/RING finger domain, C3HC4 (zinc finger)"/>
    <property type="match status" value="1"/>
</dbReference>
<sequence length="704" mass="79486">MMATKTSLVETVNINVDDFSETFLTCSTCLHTYDQDTRKPKLLPCSHSVCLFCLTQLASLSDPSTDPLTIKCPLCRDVCILPPGGVTSFPAAFFINQLLDVMQKQRKDVVPSCTTHPSDQLLYCETCDLVFCEQCQTSAVNKKCNEHTVVPLSIAIKRMSEIVVYRAKGRLRALDSAHLAVTQEIEQLDGNVDKIVEQINSAIQEVSNLVENRRRELIETVRIRRDEKRKVLKDQIELIHDEKKKLEKELESSQLDIRSMARKLRDQDGEENWQRQIVEPRENAFLRINTNSAQMLLDVEKSLSDFGKLYASNTFPGNSTIEINNHLAIYIENSITLITRDVQGVQRKTGGDPIETEMIYICAHPEEKKIPKGSYTFPKVLPDPVVPDPVVTVTDNGDGTYALSFKTDFPGKYELCVNIFGRPVKNSPITIDVYQSHSPLYQLPVQFRYPTKMHIDENSTFYVLDTGNNRIRVVKQNGDVIKDIRNDPLSDGHTVGMAYIGNDEFAILSWSKRCLSRINTKGEVLHSITFSEFHEPIDVVIDSRGRFVIGDTLKVFVFDQQMKPVFSFPIKSKRNGKVLGIAIGLNDDIIVGTTSEVLLYDSGGRVLRHVPTYSPTHHGLVSHHSVACCPETGYILAGVTDKKTNRTSISVTTYKGTYLYSIEYRGVERMSGPSCLLPQPGKFKNGEVFVVDNNWHNVRMFRYK</sequence>
<keyword evidence="3" id="KW-0677">Repeat</keyword>
<gene>
    <name evidence="11" type="ORF">CBOVIS_LOCUS7093</name>
</gene>
<evidence type="ECO:0000256" key="6">
    <source>
        <dbReference type="PROSITE-ProRule" id="PRU00024"/>
    </source>
</evidence>
<dbReference type="SMART" id="SM00557">
    <property type="entry name" value="IG_FLMN"/>
    <property type="match status" value="1"/>
</dbReference>
<evidence type="ECO:0000256" key="7">
    <source>
        <dbReference type="PROSITE-ProRule" id="PRU00087"/>
    </source>
</evidence>
<evidence type="ECO:0000256" key="8">
    <source>
        <dbReference type="SAM" id="Coils"/>
    </source>
</evidence>
<dbReference type="Gene3D" id="2.120.10.30">
    <property type="entry name" value="TolB, C-terminal domain"/>
    <property type="match status" value="1"/>
</dbReference>
<dbReference type="GO" id="GO:0005654">
    <property type="term" value="C:nucleoplasm"/>
    <property type="evidence" value="ECO:0007669"/>
    <property type="project" value="TreeGrafter"/>
</dbReference>
<dbReference type="InterPro" id="IPR047153">
    <property type="entry name" value="TRIM45/56/19-like"/>
</dbReference>
<dbReference type="AlphaFoldDB" id="A0A8S1ETZ8"/>
<dbReference type="PROSITE" id="PS50194">
    <property type="entry name" value="FILAMIN_REPEAT"/>
    <property type="match status" value="1"/>
</dbReference>
<dbReference type="InterPro" id="IPR000315">
    <property type="entry name" value="Znf_B-box"/>
</dbReference>
<comment type="caution">
    <text evidence="11">The sequence shown here is derived from an EMBL/GenBank/DDBJ whole genome shotgun (WGS) entry which is preliminary data.</text>
</comment>
<keyword evidence="5" id="KW-0862">Zinc</keyword>
<keyword evidence="12" id="KW-1185">Reference proteome</keyword>
<dbReference type="GO" id="GO:0061630">
    <property type="term" value="F:ubiquitin protein ligase activity"/>
    <property type="evidence" value="ECO:0007669"/>
    <property type="project" value="TreeGrafter"/>
</dbReference>
<dbReference type="GO" id="GO:0008270">
    <property type="term" value="F:zinc ion binding"/>
    <property type="evidence" value="ECO:0007669"/>
    <property type="project" value="UniProtKB-KW"/>
</dbReference>
<evidence type="ECO:0000256" key="3">
    <source>
        <dbReference type="ARBA" id="ARBA00022737"/>
    </source>
</evidence>
<dbReference type="InterPro" id="IPR013783">
    <property type="entry name" value="Ig-like_fold"/>
</dbReference>
<dbReference type="OrthoDB" id="252722at2759"/>
<keyword evidence="4 6" id="KW-0863">Zinc-finger</keyword>
<dbReference type="SUPFAM" id="SSF57850">
    <property type="entry name" value="RING/U-box"/>
    <property type="match status" value="1"/>
</dbReference>
<evidence type="ECO:0008006" key="13">
    <source>
        <dbReference type="Google" id="ProtNLM"/>
    </source>
</evidence>